<keyword evidence="3" id="KW-1185">Reference proteome</keyword>
<proteinExistence type="predicted"/>
<sequence>MSGAPPRPLPGHLFPLPVQWFAQDHPRVYGAITGAFAGAAVLPGSVAVLLDDPSGLLSTVLWVLMPLTAVALFALGAWSVRRDLRGAVPDVDRARFREAQRLVREGRPCGEAATDRAALRYARLVVEAPLGLHAQSLLMAALLALSLLSGGLQITGGRPSFAVFHATVAAVSLLYLAVALPVIEHRRRRARALLSLLPGPDTEEHP</sequence>
<keyword evidence="1" id="KW-1133">Transmembrane helix</keyword>
<dbReference type="STRING" id="758803.SAMN05421803_10967"/>
<feature type="transmembrane region" description="Helical" evidence="1">
    <location>
        <begin position="162"/>
        <end position="183"/>
    </location>
</feature>
<evidence type="ECO:0000256" key="1">
    <source>
        <dbReference type="SAM" id="Phobius"/>
    </source>
</evidence>
<keyword evidence="1" id="KW-0472">Membrane</keyword>
<reference evidence="2 3" key="1">
    <citation type="submission" date="2016-11" db="EMBL/GenBank/DDBJ databases">
        <authorList>
            <person name="Jaros S."/>
            <person name="Januszkiewicz K."/>
            <person name="Wedrychowicz H."/>
        </authorList>
    </citation>
    <scope>NUCLEOTIDE SEQUENCE [LARGE SCALE GENOMIC DNA]</scope>
    <source>
        <strain evidence="2 3">CGMCC 4.5723</strain>
    </source>
</reference>
<feature type="transmembrane region" description="Helical" evidence="1">
    <location>
        <begin position="28"/>
        <end position="50"/>
    </location>
</feature>
<keyword evidence="1" id="KW-0812">Transmembrane</keyword>
<accession>A0A1M6LUS1</accession>
<dbReference type="EMBL" id="FQZK01000009">
    <property type="protein sequence ID" value="SHJ74930.1"/>
    <property type="molecule type" value="Genomic_DNA"/>
</dbReference>
<organism evidence="2 3">
    <name type="scientific">Nocardiopsis flavescens</name>
    <dbReference type="NCBI Taxonomy" id="758803"/>
    <lineage>
        <taxon>Bacteria</taxon>
        <taxon>Bacillati</taxon>
        <taxon>Actinomycetota</taxon>
        <taxon>Actinomycetes</taxon>
        <taxon>Streptosporangiales</taxon>
        <taxon>Nocardiopsidaceae</taxon>
        <taxon>Nocardiopsis</taxon>
    </lineage>
</organism>
<dbReference type="RefSeq" id="WP_073380141.1">
    <property type="nucleotide sequence ID" value="NZ_FQZK01000009.1"/>
</dbReference>
<evidence type="ECO:0000313" key="3">
    <source>
        <dbReference type="Proteomes" id="UP000184452"/>
    </source>
</evidence>
<dbReference type="AlphaFoldDB" id="A0A1M6LUS1"/>
<name>A0A1M6LUS1_9ACTN</name>
<dbReference type="Proteomes" id="UP000184452">
    <property type="component" value="Unassembled WGS sequence"/>
</dbReference>
<evidence type="ECO:0000313" key="2">
    <source>
        <dbReference type="EMBL" id="SHJ74930.1"/>
    </source>
</evidence>
<gene>
    <name evidence="2" type="ORF">SAMN05421803_10967</name>
</gene>
<protein>
    <submittedName>
        <fullName evidence="2">Uncharacterized protein</fullName>
    </submittedName>
</protein>
<feature type="transmembrane region" description="Helical" evidence="1">
    <location>
        <begin position="56"/>
        <end position="78"/>
    </location>
</feature>